<organism evidence="10 11">
    <name type="scientific">Phenylobacterium terrae</name>
    <dbReference type="NCBI Taxonomy" id="2665495"/>
    <lineage>
        <taxon>Bacteria</taxon>
        <taxon>Pseudomonadati</taxon>
        <taxon>Pseudomonadota</taxon>
        <taxon>Alphaproteobacteria</taxon>
        <taxon>Caulobacterales</taxon>
        <taxon>Caulobacteraceae</taxon>
        <taxon>Phenylobacterium</taxon>
    </lineage>
</organism>
<dbReference type="Gene3D" id="3.30.565.10">
    <property type="entry name" value="Histidine kinase-like ATPase, C-terminal domain"/>
    <property type="match status" value="1"/>
</dbReference>
<evidence type="ECO:0000313" key="10">
    <source>
        <dbReference type="EMBL" id="MFD1784287.1"/>
    </source>
</evidence>
<dbReference type="Pfam" id="PF02518">
    <property type="entry name" value="HATPase_c"/>
    <property type="match status" value="1"/>
</dbReference>
<dbReference type="InterPro" id="IPR000700">
    <property type="entry name" value="PAS-assoc_C"/>
</dbReference>
<dbReference type="InterPro" id="IPR005467">
    <property type="entry name" value="His_kinase_dom"/>
</dbReference>
<dbReference type="InterPro" id="IPR036890">
    <property type="entry name" value="HATPase_C_sf"/>
</dbReference>
<accession>A0ABW4N2G8</accession>
<sequence length="742" mass="79739">MDSTSHLKDSFEPTRTPYQLTLATLLSSRKAYFVADVVAGVCLALLGSPLFGAIFTALSLCWSLSAKRLFEAWLETSEGVDSDKGLRRLGLAVGSHSTFWVAGPVGYAIVTGSPGGLAYGAITAVSLIALGVSMGWVSKSVFYAMTGPAVIALAVLAAVNVPGLQLAGVLLGLAMLALTLLLIQVGTERVVTEWNTAEEERRSATAALKQALERSEAAERRLGIAMQITGLHVYEVDYAHRTLSSQGAESDFYEEPLTFEKMRKDPYFMVDDAQREAVKAAWMRYEAGGEPYRAEYKIKRSDGREVWAYAVAEMYWEPGGRPQSLVGALQNITERKKNELALVEARDLAEAASRAKSEFLATMSHEIRTPMNGVLGMAQAMARDELSPMQRRRLEVIAKSGETLMVLLNDILDLAKIEAGRLELEDGEVDIAQVARVALESFMAQASEKDLMLSVDLAPEAEGVFKGDPTRVSQILRNLVSNAVKFTSHGAVAVRIERPGDELVLKVSDTGIGISPEQRARLFDAFVQADASTTRQYGGSGLGLAIVQELARKMGGRVDVDSVVGSGSTFVVRLPLPFLRPTASERAAGPAAQDETLPPLRVLAAEDNPVNQLVLRTLLHQVGVDPTVVGDGQAAVQAWRSGQWDLILMDVQMPVMDGLTATSQIRRAEAETGRTPTPIIALTANVMAHQVAEYLDAGMTRVVPKPIDAAALLRAIEACLDEAQGSNTNSSLSPSGSAKNTA</sequence>
<gene>
    <name evidence="10" type="ORF">ACFSC0_12850</name>
</gene>
<keyword evidence="6" id="KW-0812">Transmembrane</keyword>
<feature type="domain" description="Response regulatory" evidence="8">
    <location>
        <begin position="601"/>
        <end position="720"/>
    </location>
</feature>
<dbReference type="InterPro" id="IPR036097">
    <property type="entry name" value="HisK_dim/P_sf"/>
</dbReference>
<dbReference type="InterPro" id="IPR003661">
    <property type="entry name" value="HisK_dim/P_dom"/>
</dbReference>
<evidence type="ECO:0000256" key="5">
    <source>
        <dbReference type="PROSITE-ProRule" id="PRU00169"/>
    </source>
</evidence>
<keyword evidence="6" id="KW-1133">Transmembrane helix</keyword>
<dbReference type="SMART" id="SM00448">
    <property type="entry name" value="REC"/>
    <property type="match status" value="1"/>
</dbReference>
<evidence type="ECO:0000256" key="3">
    <source>
        <dbReference type="ARBA" id="ARBA00022553"/>
    </source>
</evidence>
<keyword evidence="11" id="KW-1185">Reference proteome</keyword>
<keyword evidence="10" id="KW-0067">ATP-binding</keyword>
<dbReference type="InterPro" id="IPR003594">
    <property type="entry name" value="HATPase_dom"/>
</dbReference>
<dbReference type="CDD" id="cd16922">
    <property type="entry name" value="HATPase_EvgS-ArcB-TorS-like"/>
    <property type="match status" value="1"/>
</dbReference>
<evidence type="ECO:0000256" key="4">
    <source>
        <dbReference type="ARBA" id="ARBA00023012"/>
    </source>
</evidence>
<keyword evidence="6" id="KW-0472">Membrane</keyword>
<dbReference type="SUPFAM" id="SSF52172">
    <property type="entry name" value="CheY-like"/>
    <property type="match status" value="1"/>
</dbReference>
<dbReference type="SUPFAM" id="SSF55874">
    <property type="entry name" value="ATPase domain of HSP90 chaperone/DNA topoisomerase II/histidine kinase"/>
    <property type="match status" value="1"/>
</dbReference>
<dbReference type="NCBIfam" id="TIGR00229">
    <property type="entry name" value="sensory_box"/>
    <property type="match status" value="1"/>
</dbReference>
<evidence type="ECO:0000259" key="7">
    <source>
        <dbReference type="PROSITE" id="PS50109"/>
    </source>
</evidence>
<evidence type="ECO:0000259" key="9">
    <source>
        <dbReference type="PROSITE" id="PS50113"/>
    </source>
</evidence>
<keyword evidence="3 5" id="KW-0597">Phosphoprotein</keyword>
<dbReference type="RefSeq" id="WP_377283761.1">
    <property type="nucleotide sequence ID" value="NZ_JBHRSI010000009.1"/>
</dbReference>
<comment type="catalytic activity">
    <reaction evidence="1">
        <text>ATP + protein L-histidine = ADP + protein N-phospho-L-histidine.</text>
        <dbReference type="EC" id="2.7.13.3"/>
    </reaction>
</comment>
<dbReference type="SUPFAM" id="SSF47384">
    <property type="entry name" value="Homodimeric domain of signal transducing histidine kinase"/>
    <property type="match status" value="1"/>
</dbReference>
<dbReference type="InterPro" id="IPR004358">
    <property type="entry name" value="Sig_transdc_His_kin-like_C"/>
</dbReference>
<dbReference type="InterPro" id="IPR011006">
    <property type="entry name" value="CheY-like_superfamily"/>
</dbReference>
<dbReference type="PROSITE" id="PS50109">
    <property type="entry name" value="HIS_KIN"/>
    <property type="match status" value="1"/>
</dbReference>
<dbReference type="Gene3D" id="1.10.287.130">
    <property type="match status" value="1"/>
</dbReference>
<dbReference type="EC" id="2.7.13.3" evidence="2"/>
<feature type="domain" description="Histidine kinase" evidence="7">
    <location>
        <begin position="362"/>
        <end position="578"/>
    </location>
</feature>
<dbReference type="SMART" id="SM00388">
    <property type="entry name" value="HisKA"/>
    <property type="match status" value="1"/>
</dbReference>
<reference evidence="11" key="1">
    <citation type="journal article" date="2019" name="Int. J. Syst. Evol. Microbiol.">
        <title>The Global Catalogue of Microorganisms (GCM) 10K type strain sequencing project: providing services to taxonomists for standard genome sequencing and annotation.</title>
        <authorList>
            <consortium name="The Broad Institute Genomics Platform"/>
            <consortium name="The Broad Institute Genome Sequencing Center for Infectious Disease"/>
            <person name="Wu L."/>
            <person name="Ma J."/>
        </authorList>
    </citation>
    <scope>NUCLEOTIDE SEQUENCE [LARGE SCALE GENOMIC DNA]</scope>
    <source>
        <strain evidence="11">DFY28</strain>
    </source>
</reference>
<keyword evidence="10" id="KW-0547">Nucleotide-binding</keyword>
<evidence type="ECO:0000256" key="2">
    <source>
        <dbReference type="ARBA" id="ARBA00012438"/>
    </source>
</evidence>
<evidence type="ECO:0000256" key="1">
    <source>
        <dbReference type="ARBA" id="ARBA00000085"/>
    </source>
</evidence>
<feature type="modified residue" description="4-aspartylphosphate" evidence="5">
    <location>
        <position position="650"/>
    </location>
</feature>
<dbReference type="GO" id="GO:0005524">
    <property type="term" value="F:ATP binding"/>
    <property type="evidence" value="ECO:0007669"/>
    <property type="project" value="UniProtKB-KW"/>
</dbReference>
<dbReference type="SMART" id="SM00387">
    <property type="entry name" value="HATPase_c"/>
    <property type="match status" value="1"/>
</dbReference>
<dbReference type="SUPFAM" id="SSF55785">
    <property type="entry name" value="PYP-like sensor domain (PAS domain)"/>
    <property type="match status" value="1"/>
</dbReference>
<dbReference type="EMBL" id="JBHUEY010000001">
    <property type="protein sequence ID" value="MFD1784287.1"/>
    <property type="molecule type" value="Genomic_DNA"/>
</dbReference>
<dbReference type="PROSITE" id="PS50110">
    <property type="entry name" value="RESPONSE_REGULATORY"/>
    <property type="match status" value="1"/>
</dbReference>
<dbReference type="Gene3D" id="3.30.450.20">
    <property type="entry name" value="PAS domain"/>
    <property type="match status" value="1"/>
</dbReference>
<feature type="transmembrane region" description="Helical" evidence="6">
    <location>
        <begin position="37"/>
        <end position="62"/>
    </location>
</feature>
<name>A0ABW4N2G8_9CAUL</name>
<evidence type="ECO:0000256" key="6">
    <source>
        <dbReference type="SAM" id="Phobius"/>
    </source>
</evidence>
<dbReference type="CDD" id="cd00082">
    <property type="entry name" value="HisKA"/>
    <property type="match status" value="1"/>
</dbReference>
<dbReference type="PANTHER" id="PTHR45339:SF1">
    <property type="entry name" value="HYBRID SIGNAL TRANSDUCTION HISTIDINE KINASE J"/>
    <property type="match status" value="1"/>
</dbReference>
<feature type="transmembrane region" description="Helical" evidence="6">
    <location>
        <begin position="89"/>
        <end position="110"/>
    </location>
</feature>
<keyword evidence="4" id="KW-0902">Two-component regulatory system</keyword>
<dbReference type="Pfam" id="PF00512">
    <property type="entry name" value="HisKA"/>
    <property type="match status" value="1"/>
</dbReference>
<dbReference type="Proteomes" id="UP001597237">
    <property type="component" value="Unassembled WGS sequence"/>
</dbReference>
<dbReference type="PROSITE" id="PS50113">
    <property type="entry name" value="PAC"/>
    <property type="match status" value="1"/>
</dbReference>
<proteinExistence type="predicted"/>
<protein>
    <recommendedName>
        <fullName evidence="2">histidine kinase</fullName>
        <ecNumber evidence="2">2.7.13.3</ecNumber>
    </recommendedName>
</protein>
<dbReference type="CDD" id="cd17546">
    <property type="entry name" value="REC_hyHK_CKI1_RcsC-like"/>
    <property type="match status" value="1"/>
</dbReference>
<dbReference type="Pfam" id="PF00072">
    <property type="entry name" value="Response_reg"/>
    <property type="match status" value="1"/>
</dbReference>
<evidence type="ECO:0000259" key="8">
    <source>
        <dbReference type="PROSITE" id="PS50110"/>
    </source>
</evidence>
<dbReference type="PANTHER" id="PTHR45339">
    <property type="entry name" value="HYBRID SIGNAL TRANSDUCTION HISTIDINE KINASE J"/>
    <property type="match status" value="1"/>
</dbReference>
<dbReference type="CDD" id="cd00130">
    <property type="entry name" value="PAS"/>
    <property type="match status" value="1"/>
</dbReference>
<comment type="caution">
    <text evidence="10">The sequence shown here is derived from an EMBL/GenBank/DDBJ whole genome shotgun (WGS) entry which is preliminary data.</text>
</comment>
<dbReference type="Gene3D" id="3.40.50.2300">
    <property type="match status" value="1"/>
</dbReference>
<evidence type="ECO:0000313" key="11">
    <source>
        <dbReference type="Proteomes" id="UP001597237"/>
    </source>
</evidence>
<dbReference type="InterPro" id="IPR035965">
    <property type="entry name" value="PAS-like_dom_sf"/>
</dbReference>
<dbReference type="InterPro" id="IPR000014">
    <property type="entry name" value="PAS"/>
</dbReference>
<dbReference type="Pfam" id="PF08447">
    <property type="entry name" value="PAS_3"/>
    <property type="match status" value="1"/>
</dbReference>
<dbReference type="InterPro" id="IPR001789">
    <property type="entry name" value="Sig_transdc_resp-reg_receiver"/>
</dbReference>
<feature type="domain" description="PAC" evidence="9">
    <location>
        <begin position="292"/>
        <end position="344"/>
    </location>
</feature>
<feature type="transmembrane region" description="Helical" evidence="6">
    <location>
        <begin position="116"/>
        <end position="134"/>
    </location>
</feature>
<dbReference type="InterPro" id="IPR013655">
    <property type="entry name" value="PAS_fold_3"/>
</dbReference>
<dbReference type="PRINTS" id="PR00344">
    <property type="entry name" value="BCTRLSENSOR"/>
</dbReference>